<name>J5SW47_TRIAS</name>
<feature type="compositionally biased region" description="Polar residues" evidence="1">
    <location>
        <begin position="623"/>
        <end position="642"/>
    </location>
</feature>
<dbReference type="KEGG" id="tasa:A1Q1_03312"/>
<evidence type="ECO:0000313" key="3">
    <source>
        <dbReference type="EMBL" id="EJT47851.1"/>
    </source>
</evidence>
<evidence type="ECO:0000256" key="2">
    <source>
        <dbReference type="SAM" id="SignalP"/>
    </source>
</evidence>
<keyword evidence="2" id="KW-0732">Signal</keyword>
<dbReference type="AlphaFoldDB" id="J5SW47"/>
<feature type="region of interest" description="Disordered" evidence="1">
    <location>
        <begin position="145"/>
        <end position="180"/>
    </location>
</feature>
<proteinExistence type="predicted"/>
<gene>
    <name evidence="3" type="ORF">A1Q1_03312</name>
</gene>
<reference evidence="3 4" key="1">
    <citation type="journal article" date="2012" name="Eukaryot. Cell">
        <title>Draft genome sequence of CBS 2479, the standard type strain of Trichosporon asahii.</title>
        <authorList>
            <person name="Yang R.Y."/>
            <person name="Li H.T."/>
            <person name="Zhu H."/>
            <person name="Zhou G.P."/>
            <person name="Wang M."/>
            <person name="Wang L."/>
        </authorList>
    </citation>
    <scope>NUCLEOTIDE SEQUENCE [LARGE SCALE GENOMIC DNA]</scope>
    <source>
        <strain evidence="4">ATCC 90039 / CBS 2479 / JCM 2466 / KCTC 7840 / NCYC 2677 / UAMH 7654</strain>
    </source>
</reference>
<feature type="region of interest" description="Disordered" evidence="1">
    <location>
        <begin position="223"/>
        <end position="575"/>
    </location>
</feature>
<evidence type="ECO:0000256" key="1">
    <source>
        <dbReference type="SAM" id="MobiDB-lite"/>
    </source>
</evidence>
<sequence length="673" mass="71117">MKLQVLFSVLFALAAVGAPVQAPPRALARPAKRDFNLKTHAAGDNKARRDVGFEDLDWSSLGANVGHDAPGQANAGPEWPHGKRVVPTVPVKSLKRDQLAPAQAAAGGVEQRKSKFRRSHHHRYPTYDTDWSTDTEDEFYRTQPMPPNAGAPATGVSNGIPPRPPRRRAPQAGPYRGGYFNGYDSDSDFWTDSENELLYPVGRPGTVPAAAPGAVANGRRAVVPAESPNGGVPGHVAGNNAGFPDHDHPAGAPVPPGLPTPAPIPMTGARNPGRRQRIPPNSQQSAPTGPPAPNSYDSDGHLRYNSSEDESRFAPSAAGAGGRPLRRRQRASPSTQQGTGTGFHAPNSYDSDGRPRYNSSEDESRFPPTASAGRRPPHRRQRMPQQSGGTGRPHPNDYDSDGNPRYNSSADEARVAPSVPGGGRRPPHRRQRAAPSTQQAGAGNGSLVQQPGVTNGSAFRQPNSYDSDGNLRYNSSEDESRFAPASSGGRRPPRARRQQRVAPTTQQGNGSNPVFHAPNSYDSDGNLRYNSSEDESRFAPAAGGRRPPRRRQRVPHLAYDSDGPYYTTTDDEYGMRVPPPRVGPAAGPLPPAAGGAPPGAQSGGILSGLLSGIGLAAAKDTQGDGTSGNATVNAGSNGNATTKTDKAASMAASKRQLDPDFGLNGEDELPWCC</sequence>
<feature type="signal peptide" evidence="2">
    <location>
        <begin position="1"/>
        <end position="17"/>
    </location>
</feature>
<feature type="chain" id="PRO_5003785575" evidence="2">
    <location>
        <begin position="18"/>
        <end position="673"/>
    </location>
</feature>
<dbReference type="HOGENOM" id="CLU_408364_0_0_1"/>
<comment type="caution">
    <text evidence="3">The sequence shown here is derived from an EMBL/GenBank/DDBJ whole genome shotgun (WGS) entry which is preliminary data.</text>
</comment>
<dbReference type="VEuPathDB" id="FungiDB:A1Q1_03312"/>
<protein>
    <submittedName>
        <fullName evidence="3">Uncharacterized protein</fullName>
    </submittedName>
</protein>
<dbReference type="GeneID" id="25986825"/>
<feature type="compositionally biased region" description="Pro residues" evidence="1">
    <location>
        <begin position="252"/>
        <end position="264"/>
    </location>
</feature>
<dbReference type="EMBL" id="ALBS01000227">
    <property type="protein sequence ID" value="EJT47851.1"/>
    <property type="molecule type" value="Genomic_DNA"/>
</dbReference>
<feature type="region of interest" description="Disordered" evidence="1">
    <location>
        <begin position="621"/>
        <end position="668"/>
    </location>
</feature>
<dbReference type="Proteomes" id="UP000002748">
    <property type="component" value="Unassembled WGS sequence"/>
</dbReference>
<feature type="compositionally biased region" description="Polar residues" evidence="1">
    <location>
        <begin position="437"/>
        <end position="467"/>
    </location>
</feature>
<accession>J5SW47</accession>
<dbReference type="RefSeq" id="XP_014179067.1">
    <property type="nucleotide sequence ID" value="XM_014323592.1"/>
</dbReference>
<feature type="region of interest" description="Disordered" evidence="1">
    <location>
        <begin position="101"/>
        <end position="120"/>
    </location>
</feature>
<organism evidence="3 4">
    <name type="scientific">Trichosporon asahii var. asahii (strain ATCC 90039 / CBS 2479 / JCM 2466 / KCTC 7840 / NBRC 103889/ NCYC 2677 / UAMH 7654)</name>
    <name type="common">Yeast</name>
    <dbReference type="NCBI Taxonomy" id="1186058"/>
    <lineage>
        <taxon>Eukaryota</taxon>
        <taxon>Fungi</taxon>
        <taxon>Dikarya</taxon>
        <taxon>Basidiomycota</taxon>
        <taxon>Agaricomycotina</taxon>
        <taxon>Tremellomycetes</taxon>
        <taxon>Trichosporonales</taxon>
        <taxon>Trichosporonaceae</taxon>
        <taxon>Trichosporon</taxon>
    </lineage>
</organism>
<evidence type="ECO:0000313" key="4">
    <source>
        <dbReference type="Proteomes" id="UP000002748"/>
    </source>
</evidence>